<name>A0A2H0TFK8_9BACT</name>
<comment type="caution">
    <text evidence="2">The sequence shown here is derived from an EMBL/GenBank/DDBJ whole genome shotgun (WGS) entry which is preliminary data.</text>
</comment>
<feature type="transmembrane region" description="Helical" evidence="1">
    <location>
        <begin position="50"/>
        <end position="78"/>
    </location>
</feature>
<keyword evidence="1" id="KW-0472">Membrane</keyword>
<dbReference type="Proteomes" id="UP000229383">
    <property type="component" value="Unassembled WGS sequence"/>
</dbReference>
<evidence type="ECO:0000313" key="3">
    <source>
        <dbReference type="Proteomes" id="UP000229383"/>
    </source>
</evidence>
<evidence type="ECO:0000256" key="1">
    <source>
        <dbReference type="SAM" id="Phobius"/>
    </source>
</evidence>
<proteinExistence type="predicted"/>
<feature type="transmembrane region" description="Helical" evidence="1">
    <location>
        <begin position="98"/>
        <end position="118"/>
    </location>
</feature>
<evidence type="ECO:0000313" key="2">
    <source>
        <dbReference type="EMBL" id="PIR70322.1"/>
    </source>
</evidence>
<dbReference type="Pfam" id="PF18895">
    <property type="entry name" value="T4SS_pilin"/>
    <property type="match status" value="1"/>
</dbReference>
<gene>
    <name evidence="2" type="ORF">COU46_02150</name>
</gene>
<dbReference type="InterPro" id="IPR043993">
    <property type="entry name" value="T4SS_pilin"/>
</dbReference>
<dbReference type="EMBL" id="PFCN01000026">
    <property type="protein sequence ID" value="PIR70322.1"/>
    <property type="molecule type" value="Genomic_DNA"/>
</dbReference>
<keyword evidence="1" id="KW-0812">Transmembrane</keyword>
<dbReference type="AlphaFoldDB" id="A0A2H0TFK8"/>
<protein>
    <submittedName>
        <fullName evidence="2">Uncharacterized protein</fullName>
    </submittedName>
</protein>
<sequence length="121" mass="12615">MFRKKIISFLSLVVVLFLPLFNVIAALSVITPGSGGGGAGESGGANWSGFLRWLFPAMLTAAALLAVVSITYAGFLWIGAAGNPAAIENAKDRIKGSILGLLLAFAGWLILNTINPALVNW</sequence>
<accession>A0A2H0TFK8</accession>
<keyword evidence="1" id="KW-1133">Transmembrane helix</keyword>
<organism evidence="2 3">
    <name type="scientific">Candidatus Niyogibacteria bacterium CG10_big_fil_rev_8_21_14_0_10_42_19</name>
    <dbReference type="NCBI Taxonomy" id="1974725"/>
    <lineage>
        <taxon>Bacteria</taxon>
        <taxon>Candidatus Niyogiibacteriota</taxon>
    </lineage>
</organism>
<reference evidence="3" key="1">
    <citation type="submission" date="2017-09" db="EMBL/GenBank/DDBJ databases">
        <title>Depth-based differentiation of microbial function through sediment-hosted aquifers and enrichment of novel symbionts in the deep terrestrial subsurface.</title>
        <authorList>
            <person name="Probst A.J."/>
            <person name="Ladd B."/>
            <person name="Jarett J.K."/>
            <person name="Geller-Mcgrath D.E."/>
            <person name="Sieber C.M.K."/>
            <person name="Emerson J.B."/>
            <person name="Anantharaman K."/>
            <person name="Thomas B.C."/>
            <person name="Malmstrom R."/>
            <person name="Stieglmeier M."/>
            <person name="Klingl A."/>
            <person name="Woyke T."/>
            <person name="Ryan C.M."/>
            <person name="Banfield J.F."/>
        </authorList>
    </citation>
    <scope>NUCLEOTIDE SEQUENCE [LARGE SCALE GENOMIC DNA]</scope>
</reference>